<dbReference type="InterPro" id="IPR012337">
    <property type="entry name" value="RNaseH-like_sf"/>
</dbReference>
<evidence type="ECO:0008006" key="5">
    <source>
        <dbReference type="Google" id="ProtNLM"/>
    </source>
</evidence>
<gene>
    <name evidence="3" type="ORF">Dsin_021651</name>
</gene>
<dbReference type="SUPFAM" id="SSF53098">
    <property type="entry name" value="Ribonuclease H-like"/>
    <property type="match status" value="1"/>
</dbReference>
<comment type="caution">
    <text evidence="3">The sequence shown here is derived from an EMBL/GenBank/DDBJ whole genome shotgun (WGS) entry which is preliminary data.</text>
</comment>
<sequence length="281" mass="31552">MVFVKNRQIIDSFAIANEIIHSWKSDSREGLVVKLDFEKAYDNVDHSFLDFVMELMGFGQQWRKWMFSCVSLTSLSVLVNGSLTEQYCIERGLRQNDPLSLFLFIMVVEALNCLIRKATELNFLRGIVFGSNETSALIRRRLKFLLSSLANGLKFNVISSVRGKPGPAGIGGVLRNSEGKILYLFSSYVGIEESNKTEILALHRAYELCASKDSLVGREIVFASHSKTDISWVSNFNSTGGCKHVKLIYDILSFLHYSGRSVVVYNHKSTNTLADELAKAD</sequence>
<dbReference type="GO" id="GO:0003676">
    <property type="term" value="F:nucleic acid binding"/>
    <property type="evidence" value="ECO:0007669"/>
    <property type="project" value="InterPro"/>
</dbReference>
<proteinExistence type="predicted"/>
<dbReference type="PANTHER" id="PTHR31635">
    <property type="entry name" value="REVERSE TRANSCRIPTASE DOMAIN-CONTAINING PROTEIN-RELATED"/>
    <property type="match status" value="1"/>
</dbReference>
<evidence type="ECO:0000313" key="4">
    <source>
        <dbReference type="Proteomes" id="UP001281410"/>
    </source>
</evidence>
<keyword evidence="4" id="KW-1185">Reference proteome</keyword>
<dbReference type="EMBL" id="JANJYJ010000007">
    <property type="protein sequence ID" value="KAK3198236.1"/>
    <property type="molecule type" value="Genomic_DNA"/>
</dbReference>
<reference evidence="3" key="1">
    <citation type="journal article" date="2023" name="Plant J.">
        <title>Genome sequences and population genomics provide insights into the demographic history, inbreeding, and mutation load of two 'living fossil' tree species of Dipteronia.</title>
        <authorList>
            <person name="Feng Y."/>
            <person name="Comes H.P."/>
            <person name="Chen J."/>
            <person name="Zhu S."/>
            <person name="Lu R."/>
            <person name="Zhang X."/>
            <person name="Li P."/>
            <person name="Qiu J."/>
            <person name="Olsen K.M."/>
            <person name="Qiu Y."/>
        </authorList>
    </citation>
    <scope>NUCLEOTIDE SEQUENCE</scope>
    <source>
        <strain evidence="3">NBL</strain>
    </source>
</reference>
<name>A0AAE0DZ83_9ROSI</name>
<dbReference type="PANTHER" id="PTHR31635:SF196">
    <property type="entry name" value="REVERSE TRANSCRIPTASE DOMAIN-CONTAINING PROTEIN-RELATED"/>
    <property type="match status" value="1"/>
</dbReference>
<dbReference type="InterPro" id="IPR002156">
    <property type="entry name" value="RNaseH_domain"/>
</dbReference>
<dbReference type="InterPro" id="IPR044730">
    <property type="entry name" value="RNase_H-like_dom_plant"/>
</dbReference>
<evidence type="ECO:0000259" key="1">
    <source>
        <dbReference type="Pfam" id="PF00078"/>
    </source>
</evidence>
<dbReference type="InterPro" id="IPR036397">
    <property type="entry name" value="RNaseH_sf"/>
</dbReference>
<dbReference type="Pfam" id="PF00078">
    <property type="entry name" value="RVT_1"/>
    <property type="match status" value="1"/>
</dbReference>
<organism evidence="3 4">
    <name type="scientific">Dipteronia sinensis</name>
    <dbReference type="NCBI Taxonomy" id="43782"/>
    <lineage>
        <taxon>Eukaryota</taxon>
        <taxon>Viridiplantae</taxon>
        <taxon>Streptophyta</taxon>
        <taxon>Embryophyta</taxon>
        <taxon>Tracheophyta</taxon>
        <taxon>Spermatophyta</taxon>
        <taxon>Magnoliopsida</taxon>
        <taxon>eudicotyledons</taxon>
        <taxon>Gunneridae</taxon>
        <taxon>Pentapetalae</taxon>
        <taxon>rosids</taxon>
        <taxon>malvids</taxon>
        <taxon>Sapindales</taxon>
        <taxon>Sapindaceae</taxon>
        <taxon>Hippocastanoideae</taxon>
        <taxon>Acereae</taxon>
        <taxon>Dipteronia</taxon>
    </lineage>
</organism>
<dbReference type="CDD" id="cd06222">
    <property type="entry name" value="RNase_H_like"/>
    <property type="match status" value="1"/>
</dbReference>
<dbReference type="Pfam" id="PF13456">
    <property type="entry name" value="RVT_3"/>
    <property type="match status" value="1"/>
</dbReference>
<dbReference type="Proteomes" id="UP001281410">
    <property type="component" value="Unassembled WGS sequence"/>
</dbReference>
<dbReference type="InterPro" id="IPR000477">
    <property type="entry name" value="RT_dom"/>
</dbReference>
<evidence type="ECO:0000259" key="2">
    <source>
        <dbReference type="Pfam" id="PF13456"/>
    </source>
</evidence>
<dbReference type="GO" id="GO:0004523">
    <property type="term" value="F:RNA-DNA hybrid ribonuclease activity"/>
    <property type="evidence" value="ECO:0007669"/>
    <property type="project" value="InterPro"/>
</dbReference>
<protein>
    <recommendedName>
        <fullName evidence="5">Reverse transcriptase</fullName>
    </recommendedName>
</protein>
<evidence type="ECO:0000313" key="3">
    <source>
        <dbReference type="EMBL" id="KAK3198236.1"/>
    </source>
</evidence>
<feature type="domain" description="RNase H type-1" evidence="2">
    <location>
        <begin position="160"/>
        <end position="279"/>
    </location>
</feature>
<accession>A0AAE0DZ83</accession>
<dbReference type="Gene3D" id="3.30.420.10">
    <property type="entry name" value="Ribonuclease H-like superfamily/Ribonuclease H"/>
    <property type="match status" value="1"/>
</dbReference>
<feature type="domain" description="Reverse transcriptase" evidence="1">
    <location>
        <begin position="4"/>
        <end position="124"/>
    </location>
</feature>
<dbReference type="AlphaFoldDB" id="A0AAE0DZ83"/>